<comment type="caution">
    <text evidence="1">The sequence shown here is derived from an EMBL/GenBank/DDBJ whole genome shotgun (WGS) entry which is preliminary data.</text>
</comment>
<dbReference type="InterPro" id="IPR051262">
    <property type="entry name" value="SMP-30/CGR1_Lactonase"/>
</dbReference>
<dbReference type="InterPro" id="IPR011042">
    <property type="entry name" value="6-blade_b-propeller_TolB-like"/>
</dbReference>
<evidence type="ECO:0008006" key="3">
    <source>
        <dbReference type="Google" id="ProtNLM"/>
    </source>
</evidence>
<gene>
    <name evidence="1" type="ORF">T190115A13A_60147</name>
</gene>
<evidence type="ECO:0000313" key="2">
    <source>
        <dbReference type="Proteomes" id="UP001497602"/>
    </source>
</evidence>
<dbReference type="Proteomes" id="UP001497602">
    <property type="component" value="Unassembled WGS sequence"/>
</dbReference>
<dbReference type="PANTHER" id="PTHR47572">
    <property type="entry name" value="LIPOPROTEIN-RELATED"/>
    <property type="match status" value="1"/>
</dbReference>
<dbReference type="RefSeq" id="WP_348739691.1">
    <property type="nucleotide sequence ID" value="NZ_CAXJRC010000043.1"/>
</dbReference>
<accession>A0ABM9PQS3</accession>
<dbReference type="EMBL" id="CAXJRC010000043">
    <property type="protein sequence ID" value="CAL2108152.1"/>
    <property type="molecule type" value="Genomic_DNA"/>
</dbReference>
<reference evidence="1 2" key="1">
    <citation type="submission" date="2024-05" db="EMBL/GenBank/DDBJ databases">
        <authorList>
            <person name="Duchaud E."/>
        </authorList>
    </citation>
    <scope>NUCLEOTIDE SEQUENCE [LARGE SCALE GENOMIC DNA]</scope>
    <source>
        <strain evidence="1">Ena-SAMPLE-TAB-13-05-2024-13:56:06:370-140305</strain>
    </source>
</reference>
<sequence>MKKTISLLLIIIGLSACTDNEFPRVPKVETITSDLLGNDAVSLDKHGNIFVSEFGVFGETGGSGTRIFKVTKNGLVSEAVTNLSGPLGNAIDAKGNIYVNDANNLSNGNVLKISKKGKRTILATIDGFPSGLTIDKNNNIYVSNFSAPTVHKISPDGTVSLFASDPRLAGCVGIDFDISGNIIVGNFATADILSISPNGEVSLVTNIPNIVVQGFGIGYITVIKNTVFATGIGVNKIFKVSIPDGSFSELVGTGELKTIDGDFSEAAFSNPNGIAADKKNKILYVSEFGNTALRKIYLPK</sequence>
<protein>
    <recommendedName>
        <fullName evidence="3">SMP-30/Gluconolactonase/LRE-like region domain-containing protein</fullName>
    </recommendedName>
</protein>
<dbReference type="SUPFAM" id="SSF63829">
    <property type="entry name" value="Calcium-dependent phosphotriesterase"/>
    <property type="match status" value="1"/>
</dbReference>
<name>A0ABM9PQS3_9FLAO</name>
<dbReference type="PROSITE" id="PS51257">
    <property type="entry name" value="PROKAR_LIPOPROTEIN"/>
    <property type="match status" value="1"/>
</dbReference>
<organism evidence="1 2">
    <name type="scientific">Tenacibaculum vairaonense</name>
    <dbReference type="NCBI Taxonomy" id="3137860"/>
    <lineage>
        <taxon>Bacteria</taxon>
        <taxon>Pseudomonadati</taxon>
        <taxon>Bacteroidota</taxon>
        <taxon>Flavobacteriia</taxon>
        <taxon>Flavobacteriales</taxon>
        <taxon>Flavobacteriaceae</taxon>
        <taxon>Tenacibaculum</taxon>
    </lineage>
</organism>
<evidence type="ECO:0000313" key="1">
    <source>
        <dbReference type="EMBL" id="CAL2108152.1"/>
    </source>
</evidence>
<proteinExistence type="predicted"/>
<dbReference type="Gene3D" id="2.120.10.30">
    <property type="entry name" value="TolB, C-terminal domain"/>
    <property type="match status" value="2"/>
</dbReference>
<dbReference type="PANTHER" id="PTHR47572:SF5">
    <property type="entry name" value="BLR2277 PROTEIN"/>
    <property type="match status" value="1"/>
</dbReference>
<keyword evidence="2" id="KW-1185">Reference proteome</keyword>